<keyword evidence="1" id="KW-0732">Signal</keyword>
<feature type="signal peptide" evidence="1">
    <location>
        <begin position="1"/>
        <end position="30"/>
    </location>
</feature>
<gene>
    <name evidence="2" type="ORF">GGC33_02795</name>
</gene>
<dbReference type="AlphaFoldDB" id="A0A844GUD3"/>
<dbReference type="RefSeq" id="WP_099436807.1">
    <property type="nucleotide sequence ID" value="NZ_WMIA01000002.1"/>
</dbReference>
<feature type="chain" id="PRO_5032587042" evidence="1">
    <location>
        <begin position="31"/>
        <end position="181"/>
    </location>
</feature>
<evidence type="ECO:0000313" key="2">
    <source>
        <dbReference type="EMBL" id="MTF37855.1"/>
    </source>
</evidence>
<reference evidence="2 3" key="1">
    <citation type="submission" date="2019-11" db="EMBL/GenBank/DDBJ databases">
        <title>Isolation of a new High Light Tolerant Cyanobacteria.</title>
        <authorList>
            <person name="Dobson Z."/>
            <person name="Vaughn N."/>
            <person name="Vaughn M."/>
            <person name="Fromme P."/>
            <person name="Mazor Y."/>
        </authorList>
    </citation>
    <scope>NUCLEOTIDE SEQUENCE [LARGE SCALE GENOMIC DNA]</scope>
    <source>
        <strain evidence="2 3">0216</strain>
    </source>
</reference>
<dbReference type="Proteomes" id="UP000437131">
    <property type="component" value="Unassembled WGS sequence"/>
</dbReference>
<comment type="caution">
    <text evidence="2">The sequence shown here is derived from an EMBL/GenBank/DDBJ whole genome shotgun (WGS) entry which is preliminary data.</text>
</comment>
<name>A0A844GUD3_9CHRO</name>
<protein>
    <submittedName>
        <fullName evidence="2">Uncharacterized protein</fullName>
    </submittedName>
</protein>
<evidence type="ECO:0000313" key="3">
    <source>
        <dbReference type="Proteomes" id="UP000437131"/>
    </source>
</evidence>
<dbReference type="EMBL" id="WMIA01000002">
    <property type="protein sequence ID" value="MTF37855.1"/>
    <property type="molecule type" value="Genomic_DNA"/>
</dbReference>
<evidence type="ECO:0000256" key="1">
    <source>
        <dbReference type="SAM" id="SignalP"/>
    </source>
</evidence>
<proteinExistence type="predicted"/>
<accession>A0A844GUD3</accession>
<organism evidence="2 3">
    <name type="scientific">Cyanobacterium aponinum 0216</name>
    <dbReference type="NCBI Taxonomy" id="2676140"/>
    <lineage>
        <taxon>Bacteria</taxon>
        <taxon>Bacillati</taxon>
        <taxon>Cyanobacteriota</taxon>
        <taxon>Cyanophyceae</taxon>
        <taxon>Oscillatoriophycideae</taxon>
        <taxon>Chroococcales</taxon>
        <taxon>Geminocystaceae</taxon>
        <taxon>Cyanobacterium</taxon>
    </lineage>
</organism>
<sequence length="181" mass="19293">MNNLLKLATITISGAFSLANLAFFSNSVKAENQFDVCLRELTASGVTVEDAQTGCADALVPRELSSCVTNISQSTSISAKDALTSCYQVRRPVDLGNCVVSINNTVLTASNKNTQAKVEGDNSQSPLMMALSTCQASLLPTRQSECVIALSRTPQASNPVKAMETCLSAEDFPRDLFPSYN</sequence>